<comment type="subcellular location">
    <subcellularLocation>
        <location evidence="1">Membrane</location>
        <topology evidence="1">Multi-pass membrane protein</topology>
    </subcellularLocation>
</comment>
<keyword evidence="9" id="KW-1185">Reference proteome</keyword>
<sequence>MNNTSNLLSYRILKNIPDKAINAVVVNHGNVDFVNESYLNSNWTDVVIGCFTWTTNNHFLFQLANCVVLIGLLAPAGKHGVLFMHSSFVIGFLLLSIWAWVILCAPDFFSWNFAFMVINAIQMLFLMYNIRPIKFCDELEDVYVSIFQPLRLPRRLFRKMVSPDCCTMATLHEGEAYATQGISKTDKLGLLISGRMNVFNHNNLLHQIAEKEFIDSPEFESSVTGDEKYQVCSPQGSRMDIRLPTVSSSIKKKKVMSSRLEQGTSLSQQGNCMSIQDIGPIEVEDNYVEDLMEENEKTELLNGHLRPSLMRGHSLSTCSETPSGSHGSVVSGLHMNI</sequence>
<dbReference type="InterPro" id="IPR006916">
    <property type="entry name" value="POPDC1-3"/>
</dbReference>
<protein>
    <recommendedName>
        <fullName evidence="7">POPDC1-3 domain-containing protein</fullName>
    </recommendedName>
</protein>
<evidence type="ECO:0000256" key="2">
    <source>
        <dbReference type="ARBA" id="ARBA00022692"/>
    </source>
</evidence>
<dbReference type="PANTHER" id="PTHR12101">
    <property type="entry name" value="POPEYE DOMAIN CONTAINING PROTEIN"/>
    <property type="match status" value="1"/>
</dbReference>
<evidence type="ECO:0000313" key="9">
    <source>
        <dbReference type="Proteomes" id="UP001217089"/>
    </source>
</evidence>
<feature type="domain" description="POPDC1-3" evidence="7">
    <location>
        <begin position="57"/>
        <end position="185"/>
    </location>
</feature>
<keyword evidence="4 6" id="KW-0472">Membrane</keyword>
<evidence type="ECO:0000256" key="6">
    <source>
        <dbReference type="SAM" id="Phobius"/>
    </source>
</evidence>
<organism evidence="8 9">
    <name type="scientific">Tegillarca granosa</name>
    <name type="common">Malaysian cockle</name>
    <name type="synonym">Anadara granosa</name>
    <dbReference type="NCBI Taxonomy" id="220873"/>
    <lineage>
        <taxon>Eukaryota</taxon>
        <taxon>Metazoa</taxon>
        <taxon>Spiralia</taxon>
        <taxon>Lophotrochozoa</taxon>
        <taxon>Mollusca</taxon>
        <taxon>Bivalvia</taxon>
        <taxon>Autobranchia</taxon>
        <taxon>Pteriomorphia</taxon>
        <taxon>Arcoida</taxon>
        <taxon>Arcoidea</taxon>
        <taxon>Arcidae</taxon>
        <taxon>Tegillarca</taxon>
    </lineage>
</organism>
<feature type="transmembrane region" description="Helical" evidence="6">
    <location>
        <begin position="109"/>
        <end position="128"/>
    </location>
</feature>
<accession>A0ABQ9FBJ1</accession>
<dbReference type="PANTHER" id="PTHR12101:SF30">
    <property type="entry name" value="POPEYE DOMAIN-CONTAINING PROTEIN 3-LIKE PROTEIN"/>
    <property type="match status" value="1"/>
</dbReference>
<evidence type="ECO:0000256" key="1">
    <source>
        <dbReference type="ARBA" id="ARBA00004141"/>
    </source>
</evidence>
<evidence type="ECO:0000256" key="4">
    <source>
        <dbReference type="ARBA" id="ARBA00023136"/>
    </source>
</evidence>
<reference evidence="8 9" key="1">
    <citation type="submission" date="2022-12" db="EMBL/GenBank/DDBJ databases">
        <title>Chromosome-level genome of Tegillarca granosa.</title>
        <authorList>
            <person name="Kim J."/>
        </authorList>
    </citation>
    <scope>NUCLEOTIDE SEQUENCE [LARGE SCALE GENOMIC DNA]</scope>
    <source>
        <strain evidence="8">Teg-2019</strain>
        <tissue evidence="8">Adductor muscle</tissue>
    </source>
</reference>
<keyword evidence="3 6" id="KW-1133">Transmembrane helix</keyword>
<evidence type="ECO:0000256" key="5">
    <source>
        <dbReference type="SAM" id="MobiDB-lite"/>
    </source>
</evidence>
<name>A0ABQ9FBJ1_TEGGR</name>
<evidence type="ECO:0000256" key="3">
    <source>
        <dbReference type="ARBA" id="ARBA00022989"/>
    </source>
</evidence>
<dbReference type="Pfam" id="PF04831">
    <property type="entry name" value="POPDC1-3"/>
    <property type="match status" value="1"/>
</dbReference>
<proteinExistence type="predicted"/>
<dbReference type="Proteomes" id="UP001217089">
    <property type="component" value="Unassembled WGS sequence"/>
</dbReference>
<gene>
    <name evidence="8" type="ORF">KUTeg_006857</name>
</gene>
<comment type="caution">
    <text evidence="8">The sequence shown here is derived from an EMBL/GenBank/DDBJ whole genome shotgun (WGS) entry which is preliminary data.</text>
</comment>
<dbReference type="EMBL" id="JARBDR010000337">
    <property type="protein sequence ID" value="KAJ8314707.1"/>
    <property type="molecule type" value="Genomic_DNA"/>
</dbReference>
<feature type="compositionally biased region" description="Low complexity" evidence="5">
    <location>
        <begin position="323"/>
        <end position="337"/>
    </location>
</feature>
<feature type="region of interest" description="Disordered" evidence="5">
    <location>
        <begin position="314"/>
        <end position="337"/>
    </location>
</feature>
<feature type="transmembrane region" description="Helical" evidence="6">
    <location>
        <begin position="83"/>
        <end position="103"/>
    </location>
</feature>
<evidence type="ECO:0000259" key="7">
    <source>
        <dbReference type="Pfam" id="PF04831"/>
    </source>
</evidence>
<evidence type="ECO:0000313" key="8">
    <source>
        <dbReference type="EMBL" id="KAJ8314707.1"/>
    </source>
</evidence>
<keyword evidence="2 6" id="KW-0812">Transmembrane</keyword>
<dbReference type="InterPro" id="IPR055272">
    <property type="entry name" value="POPDC1-3_dom"/>
</dbReference>
<feature type="transmembrane region" description="Helical" evidence="6">
    <location>
        <begin position="59"/>
        <end position="76"/>
    </location>
</feature>